<keyword evidence="3" id="KW-1185">Reference proteome</keyword>
<proteinExistence type="predicted"/>
<evidence type="ECO:0000313" key="3">
    <source>
        <dbReference type="Proteomes" id="UP001154282"/>
    </source>
</evidence>
<dbReference type="Proteomes" id="UP001154282">
    <property type="component" value="Unassembled WGS sequence"/>
</dbReference>
<feature type="non-terminal residue" evidence="2">
    <location>
        <position position="1"/>
    </location>
</feature>
<evidence type="ECO:0000313" key="2">
    <source>
        <dbReference type="EMBL" id="CAI0456573.1"/>
    </source>
</evidence>
<name>A0AAV0ND90_9ROSI</name>
<feature type="compositionally biased region" description="Polar residues" evidence="1">
    <location>
        <begin position="29"/>
        <end position="63"/>
    </location>
</feature>
<organism evidence="2 3">
    <name type="scientific">Linum tenue</name>
    <dbReference type="NCBI Taxonomy" id="586396"/>
    <lineage>
        <taxon>Eukaryota</taxon>
        <taxon>Viridiplantae</taxon>
        <taxon>Streptophyta</taxon>
        <taxon>Embryophyta</taxon>
        <taxon>Tracheophyta</taxon>
        <taxon>Spermatophyta</taxon>
        <taxon>Magnoliopsida</taxon>
        <taxon>eudicotyledons</taxon>
        <taxon>Gunneridae</taxon>
        <taxon>Pentapetalae</taxon>
        <taxon>rosids</taxon>
        <taxon>fabids</taxon>
        <taxon>Malpighiales</taxon>
        <taxon>Linaceae</taxon>
        <taxon>Linum</taxon>
    </lineage>
</organism>
<dbReference type="AlphaFoldDB" id="A0AAV0ND90"/>
<feature type="compositionally biased region" description="Basic and acidic residues" evidence="1">
    <location>
        <begin position="95"/>
        <end position="111"/>
    </location>
</feature>
<gene>
    <name evidence="2" type="ORF">LITE_LOCUS32816</name>
</gene>
<sequence>DSAARSAPSTTSSASTSAGKLALYPSKVSARSTSYHRSTIKHANTLQHQTTSKSANSRKNGTELTGMVLGSSRFWRESSSKCWGPGSEPRTGSEPSRRRDSGSDPGAKEEP</sequence>
<protein>
    <submittedName>
        <fullName evidence="2">Uncharacterized protein</fullName>
    </submittedName>
</protein>
<reference evidence="2" key="1">
    <citation type="submission" date="2022-08" db="EMBL/GenBank/DDBJ databases">
        <authorList>
            <person name="Gutierrez-Valencia J."/>
        </authorList>
    </citation>
    <scope>NUCLEOTIDE SEQUENCE</scope>
</reference>
<evidence type="ECO:0000256" key="1">
    <source>
        <dbReference type="SAM" id="MobiDB-lite"/>
    </source>
</evidence>
<dbReference type="EMBL" id="CAMGYJ010000008">
    <property type="protein sequence ID" value="CAI0456573.1"/>
    <property type="molecule type" value="Genomic_DNA"/>
</dbReference>
<comment type="caution">
    <text evidence="2">The sequence shown here is derived from an EMBL/GenBank/DDBJ whole genome shotgun (WGS) entry which is preliminary data.</text>
</comment>
<feature type="compositionally biased region" description="Low complexity" evidence="1">
    <location>
        <begin position="1"/>
        <end position="18"/>
    </location>
</feature>
<accession>A0AAV0ND90</accession>
<feature type="region of interest" description="Disordered" evidence="1">
    <location>
        <begin position="1"/>
        <end position="111"/>
    </location>
</feature>